<dbReference type="STRING" id="318479.A0A0N4UA20"/>
<evidence type="ECO:0000313" key="8">
    <source>
        <dbReference type="WBParaSite" id="DME_0000396701-mRNA-1"/>
    </source>
</evidence>
<dbReference type="Pfam" id="PF06094">
    <property type="entry name" value="GGACT"/>
    <property type="match status" value="1"/>
</dbReference>
<sequence>MFKTNLSIFVYGTLKRGEPNNGVMNDETKGSCSFIGNGRTVNKFPLIIATDYNIPFCLNKPNIGHRINGEIYSIDEKMLNFLDEFESHPQLYVRRKEQIEMDSGEITTAWIYMLDRWNPSLLENASDFLNNYSSTGGHGRLYVARWAYSFSNFIKKKD</sequence>
<comment type="similarity">
    <text evidence="1 3">Belongs to the gamma-glutamylcyclotransferase family.</text>
</comment>
<dbReference type="AlphaFoldDB" id="A0A0N4UA20"/>
<gene>
    <name evidence="5" type="ORF">DME_LOCUS7972</name>
</gene>
<dbReference type="SUPFAM" id="SSF110857">
    <property type="entry name" value="Gamma-glutamyl cyclotransferase-like"/>
    <property type="match status" value="1"/>
</dbReference>
<protein>
    <recommendedName>
        <fullName evidence="3">Gamma-glutamylcyclotransferase family protein</fullName>
    </recommendedName>
</protein>
<evidence type="ECO:0000313" key="7">
    <source>
        <dbReference type="Proteomes" id="UP000274756"/>
    </source>
</evidence>
<evidence type="ECO:0000256" key="1">
    <source>
        <dbReference type="ARBA" id="ARBA00008861"/>
    </source>
</evidence>
<dbReference type="PANTHER" id="PTHR12510:SF4">
    <property type="entry name" value="GAMMA-GLUTAMYLAMINECYCLOTRANSFERASE"/>
    <property type="match status" value="1"/>
</dbReference>
<dbReference type="OrthoDB" id="113620at2759"/>
<evidence type="ECO:0000313" key="6">
    <source>
        <dbReference type="Proteomes" id="UP000038040"/>
    </source>
</evidence>
<dbReference type="InterPro" id="IPR039126">
    <property type="entry name" value="GGACT"/>
</dbReference>
<evidence type="ECO:0000313" key="5">
    <source>
        <dbReference type="EMBL" id="VDN57999.1"/>
    </source>
</evidence>
<dbReference type="GO" id="GO:0061929">
    <property type="term" value="F:gamma-glutamylaminecyclotransferase activity"/>
    <property type="evidence" value="ECO:0007669"/>
    <property type="project" value="InterPro"/>
</dbReference>
<evidence type="ECO:0000256" key="3">
    <source>
        <dbReference type="RuleBase" id="RU367036"/>
    </source>
</evidence>
<dbReference type="WBParaSite" id="DME_0000396701-mRNA-1">
    <property type="protein sequence ID" value="DME_0000396701-mRNA-1"/>
    <property type="gene ID" value="DME_0000396701"/>
</dbReference>
<dbReference type="Proteomes" id="UP000038040">
    <property type="component" value="Unplaced"/>
</dbReference>
<keyword evidence="7" id="KW-1185">Reference proteome</keyword>
<dbReference type="InterPro" id="IPR009288">
    <property type="entry name" value="AIG2-like_dom"/>
</dbReference>
<dbReference type="InterPro" id="IPR013024">
    <property type="entry name" value="GGCT-like"/>
</dbReference>
<dbReference type="InterPro" id="IPR036568">
    <property type="entry name" value="GGCT-like_sf"/>
</dbReference>
<feature type="active site" description="Proton acceptor" evidence="2">
    <location>
        <position position="86"/>
    </location>
</feature>
<reference evidence="8" key="1">
    <citation type="submission" date="2017-02" db="UniProtKB">
        <authorList>
            <consortium name="WormBaseParasite"/>
        </authorList>
    </citation>
    <scope>IDENTIFICATION</scope>
</reference>
<dbReference type="GO" id="GO:0005829">
    <property type="term" value="C:cytosol"/>
    <property type="evidence" value="ECO:0007669"/>
    <property type="project" value="TreeGrafter"/>
</dbReference>
<dbReference type="CDD" id="cd06661">
    <property type="entry name" value="GGCT_like"/>
    <property type="match status" value="1"/>
</dbReference>
<evidence type="ECO:0000256" key="2">
    <source>
        <dbReference type="PIRSR" id="PIRSR639126-1"/>
    </source>
</evidence>
<evidence type="ECO:0000259" key="4">
    <source>
        <dbReference type="Pfam" id="PF06094"/>
    </source>
</evidence>
<proteinExistence type="inferred from homology"/>
<dbReference type="PANTHER" id="PTHR12510">
    <property type="entry name" value="TROPONIN C-AKIN-1 PROTEIN"/>
    <property type="match status" value="1"/>
</dbReference>
<dbReference type="EMBL" id="UYYG01001164">
    <property type="protein sequence ID" value="VDN57999.1"/>
    <property type="molecule type" value="Genomic_DNA"/>
</dbReference>
<name>A0A0N4UA20_DRAME</name>
<dbReference type="Gene3D" id="3.10.490.10">
    <property type="entry name" value="Gamma-glutamyl cyclotransferase-like"/>
    <property type="match status" value="1"/>
</dbReference>
<feature type="domain" description="Gamma-glutamylcyclotransferase AIG2-like" evidence="4">
    <location>
        <begin position="8"/>
        <end position="116"/>
    </location>
</feature>
<organism evidence="6 8">
    <name type="scientific">Dracunculus medinensis</name>
    <name type="common">Guinea worm</name>
    <dbReference type="NCBI Taxonomy" id="318479"/>
    <lineage>
        <taxon>Eukaryota</taxon>
        <taxon>Metazoa</taxon>
        <taxon>Ecdysozoa</taxon>
        <taxon>Nematoda</taxon>
        <taxon>Chromadorea</taxon>
        <taxon>Rhabditida</taxon>
        <taxon>Spirurina</taxon>
        <taxon>Dracunculoidea</taxon>
        <taxon>Dracunculidae</taxon>
        <taxon>Dracunculus</taxon>
    </lineage>
</organism>
<reference evidence="5 7" key="2">
    <citation type="submission" date="2018-11" db="EMBL/GenBank/DDBJ databases">
        <authorList>
            <consortium name="Pathogen Informatics"/>
        </authorList>
    </citation>
    <scope>NUCLEOTIDE SEQUENCE [LARGE SCALE GENOMIC DNA]</scope>
</reference>
<dbReference type="Proteomes" id="UP000274756">
    <property type="component" value="Unassembled WGS sequence"/>
</dbReference>
<accession>A0A0N4UA20</accession>